<dbReference type="InterPro" id="IPR029052">
    <property type="entry name" value="Metallo-depent_PP-like"/>
</dbReference>
<organism evidence="4 5">
    <name type="scientific">Mobilitalea sibirica</name>
    <dbReference type="NCBI Taxonomy" id="1462919"/>
    <lineage>
        <taxon>Bacteria</taxon>
        <taxon>Bacillati</taxon>
        <taxon>Bacillota</taxon>
        <taxon>Clostridia</taxon>
        <taxon>Lachnospirales</taxon>
        <taxon>Lachnospiraceae</taxon>
        <taxon>Mobilitalea</taxon>
    </lineage>
</organism>
<evidence type="ECO:0000313" key="4">
    <source>
        <dbReference type="EMBL" id="MBH1940549.1"/>
    </source>
</evidence>
<comment type="caution">
    <text evidence="4">The sequence shown here is derived from an EMBL/GenBank/DDBJ whole genome shotgun (WGS) entry which is preliminary data.</text>
</comment>
<dbReference type="Pfam" id="PF00149">
    <property type="entry name" value="Metallophos"/>
    <property type="match status" value="1"/>
</dbReference>
<accession>A0A8J7HDB1</accession>
<dbReference type="InterPro" id="IPR006179">
    <property type="entry name" value="5_nucleotidase/apyrase"/>
</dbReference>
<name>A0A8J7HDB1_9FIRM</name>
<keyword evidence="1" id="KW-0732">Signal</keyword>
<proteinExistence type="predicted"/>
<evidence type="ECO:0000313" key="5">
    <source>
        <dbReference type="Proteomes" id="UP000623269"/>
    </source>
</evidence>
<evidence type="ECO:0000259" key="2">
    <source>
        <dbReference type="Pfam" id="PF00149"/>
    </source>
</evidence>
<dbReference type="GO" id="GO:0046872">
    <property type="term" value="F:metal ion binding"/>
    <property type="evidence" value="ECO:0007669"/>
    <property type="project" value="InterPro"/>
</dbReference>
<dbReference type="PROSITE" id="PS00786">
    <property type="entry name" value="5_NUCLEOTIDASE_2"/>
    <property type="match status" value="1"/>
</dbReference>
<dbReference type="PANTHER" id="PTHR11575:SF6">
    <property type="entry name" value="2',3'-CYCLIC-NUCLEOTIDE 2'-PHOSPHODIESTERASE_3'-NUCLEOTIDASE"/>
    <property type="match status" value="1"/>
</dbReference>
<feature type="domain" description="5'-Nucleotidase C-terminal" evidence="3">
    <location>
        <begin position="446"/>
        <end position="580"/>
    </location>
</feature>
<reference evidence="4" key="1">
    <citation type="submission" date="2020-12" db="EMBL/GenBank/DDBJ databases">
        <title>M. sibirica DSM 26468T genome.</title>
        <authorList>
            <person name="Thieme N."/>
            <person name="Rettenmaier R."/>
            <person name="Zverlov V."/>
            <person name="Liebl W."/>
        </authorList>
    </citation>
    <scope>NUCLEOTIDE SEQUENCE</scope>
    <source>
        <strain evidence="4">DSM 26468</strain>
    </source>
</reference>
<dbReference type="InterPro" id="IPR008334">
    <property type="entry name" value="5'-Nucleotdase_C"/>
</dbReference>
<dbReference type="PANTHER" id="PTHR11575">
    <property type="entry name" value="5'-NUCLEOTIDASE-RELATED"/>
    <property type="match status" value="1"/>
</dbReference>
<dbReference type="GO" id="GO:0030288">
    <property type="term" value="C:outer membrane-bounded periplasmic space"/>
    <property type="evidence" value="ECO:0007669"/>
    <property type="project" value="TreeGrafter"/>
</dbReference>
<dbReference type="SUPFAM" id="SSF55816">
    <property type="entry name" value="5'-nucleotidase (syn. UDP-sugar hydrolase), C-terminal domain"/>
    <property type="match status" value="1"/>
</dbReference>
<dbReference type="InterPro" id="IPR013783">
    <property type="entry name" value="Ig-like_fold"/>
</dbReference>
<dbReference type="GO" id="GO:0009166">
    <property type="term" value="P:nucleotide catabolic process"/>
    <property type="evidence" value="ECO:0007669"/>
    <property type="project" value="InterPro"/>
</dbReference>
<sequence>MHRLKKRFKIILATVISTSTVVCGTIWGINEFRQQEVNAAEQKIETVNLRVIGTTDLHGQLNSKDYEQGIDYNNGGLARVFDLITKTREELPKENTITLDNGDVLFDYTTEYIFSENQDAIQPIYQAMAMIGYDAITLGNHEFDYGYEYLLRQLNGSGMRDITVVSNVVDSKTGKHPFLENMIITRKLKTSLGNEVEVKVGIIGQTIPTLTSKTHSYAGILKTEDMVLNAQAQAIKLKEMGADIIICLSHTGIGPENPELNFKNVAYALTKIPEVDIVVAGHEHNLFPTTDMTSPYYQLPNVDRKTYLMNGKNVIMAGDRGEAIGVVDLTLRVRKDEVSIMDRKSEIRMVSEKKTVENKTIASLYGSWDERLLNYSTDIIGELEKNVVIQNYYGLLGDNFAIQLLNDSKIHYALKYANTTGKQYKDYPIVAASNYASYGLNSIDDFVNIRDQITESDLKAIQPYNNYLYVYSITGKQLKEWLEWSASAYESGYHSSDWTNETMKELMREEGIKSLIREEWMEDWSSFFIFDGIDYVINPDAPPRYDISGNLISDNRRIKSVTYNGKEVTDTMKLLLVTNKITKPQDANRGIETQAVLKGFTRSQSVLSKYIKELTISGNIIPQVDYNWRVSLPAENKFLIRAPYYANELIQETSWYRKYLKEADQYRYYVASYPKENGDTTGPHIIVAPLTTSATANSFEVSVHVTDKSELKMVRYLKGDYNISYNGWSVANKVTANTFTVWENGLYSIYAEDIHGNKTIKKLTIDNFNENMMRKPTVETYTNRKSSIRGIAEPNSTIVFEAYTGVYESKVYGSGNFSYSLPAQPSGTEVIVYVKDEKNGLESEHIRVPVKRTGPNQPSINPFHNNDGFISGETKDGDATVIAIIDDTVYVSKDGGKELYEKNTEIYDRSLNIVETYSEVFDGGYYMLLLPPQEAGKKITVYSLDHIGRNSRINTTTVSEAAPNAPVVYEVSNIEKSLSGYIPGAAKKAYDITLEIGEKTYNTQTDKEGKFTFLFTDQLYSGQILKVTARDTKNGIIRKSHVTEVIVNDIENYVRNETTILTINRVSNKSIFITGTYEDRGMVYLAIARGEGMSLKNSLLSVETDSFAKFRYPLETNLEAGTKIYAMVRFSDGRILIANKTEVIAGRPETPVLLQEVRNTDKLVQVAAFKDCEVTLTIGAKEYVTDQYHYDSTTDQYIYSFTTDRDVSGTKVSVTATNLSGTSDALTSAVVKAAPDAPKVNPIKEGDTTITGKIELLDYISEDEQDTGDEKLPKSLTNAPSKVLNTRTRIFVTIGKKNYEGTITNKGNFTIEIPKLKADTAVKVWGMNKAGRGPLIKVITGSN</sequence>
<dbReference type="Proteomes" id="UP000623269">
    <property type="component" value="Unassembled WGS sequence"/>
</dbReference>
<dbReference type="Pfam" id="PF02872">
    <property type="entry name" value="5_nucleotid_C"/>
    <property type="match status" value="1"/>
</dbReference>
<dbReference type="InterPro" id="IPR006146">
    <property type="entry name" value="5'-Nucleotdase_CS"/>
</dbReference>
<dbReference type="InterPro" id="IPR004843">
    <property type="entry name" value="Calcineurin-like_PHP"/>
</dbReference>
<feature type="domain" description="Calcineurin-like phosphoesterase" evidence="2">
    <location>
        <begin position="49"/>
        <end position="285"/>
    </location>
</feature>
<dbReference type="GO" id="GO:0016788">
    <property type="term" value="F:hydrolase activity, acting on ester bonds"/>
    <property type="evidence" value="ECO:0007669"/>
    <property type="project" value="InterPro"/>
</dbReference>
<gene>
    <name evidence="4" type="ORF">I5677_06585</name>
</gene>
<dbReference type="RefSeq" id="WP_197660772.1">
    <property type="nucleotide sequence ID" value="NZ_JAEAGR010000005.1"/>
</dbReference>
<keyword evidence="5" id="KW-1185">Reference proteome</keyword>
<dbReference type="InterPro" id="IPR036907">
    <property type="entry name" value="5'-Nucleotdase_C_sf"/>
</dbReference>
<dbReference type="Gene3D" id="2.60.40.10">
    <property type="entry name" value="Immunoglobulins"/>
    <property type="match status" value="1"/>
</dbReference>
<dbReference type="SUPFAM" id="SSF56300">
    <property type="entry name" value="Metallo-dependent phosphatases"/>
    <property type="match status" value="1"/>
</dbReference>
<dbReference type="Gene3D" id="3.60.21.10">
    <property type="match status" value="1"/>
</dbReference>
<evidence type="ECO:0000256" key="1">
    <source>
        <dbReference type="ARBA" id="ARBA00022729"/>
    </source>
</evidence>
<dbReference type="GO" id="GO:0000166">
    <property type="term" value="F:nucleotide binding"/>
    <property type="evidence" value="ECO:0007669"/>
    <property type="project" value="InterPro"/>
</dbReference>
<protein>
    <submittedName>
        <fullName evidence="4">5'-nucleotidase C-terminal domain-containing protein</fullName>
    </submittedName>
</protein>
<dbReference type="EMBL" id="JAEAGR010000005">
    <property type="protein sequence ID" value="MBH1940549.1"/>
    <property type="molecule type" value="Genomic_DNA"/>
</dbReference>
<dbReference type="Gene3D" id="3.90.780.10">
    <property type="entry name" value="5'-Nucleotidase, C-terminal domain"/>
    <property type="match status" value="1"/>
</dbReference>
<dbReference type="PRINTS" id="PR01607">
    <property type="entry name" value="APYRASEFAMLY"/>
</dbReference>
<evidence type="ECO:0000259" key="3">
    <source>
        <dbReference type="Pfam" id="PF02872"/>
    </source>
</evidence>